<evidence type="ECO:0000313" key="10">
    <source>
        <dbReference type="EMBL" id="HJB10828.1"/>
    </source>
</evidence>
<dbReference type="FunFam" id="3.40.309.10:FF:000003">
    <property type="entry name" value="Aldehyde dehydrogenase"/>
    <property type="match status" value="1"/>
</dbReference>
<dbReference type="EMBL" id="DWZH01000079">
    <property type="protein sequence ID" value="HJB10828.1"/>
    <property type="molecule type" value="Genomic_DNA"/>
</dbReference>
<evidence type="ECO:0000256" key="5">
    <source>
        <dbReference type="PIRSR" id="PIRSR036492-1"/>
    </source>
</evidence>
<organism evidence="10 11">
    <name type="scientific">Candidatus Brachybacterium merdavium</name>
    <dbReference type="NCBI Taxonomy" id="2838513"/>
    <lineage>
        <taxon>Bacteria</taxon>
        <taxon>Bacillati</taxon>
        <taxon>Actinomycetota</taxon>
        <taxon>Actinomycetes</taxon>
        <taxon>Micrococcales</taxon>
        <taxon>Dermabacteraceae</taxon>
        <taxon>Brachybacterium</taxon>
    </lineage>
</organism>
<comment type="similarity">
    <text evidence="1 4 7">Belongs to the aldehyde dehydrogenase family.</text>
</comment>
<dbReference type="InterPro" id="IPR016160">
    <property type="entry name" value="Ald_DH_CS_CYS"/>
</dbReference>
<dbReference type="InterPro" id="IPR015590">
    <property type="entry name" value="Aldehyde_DH_dom"/>
</dbReference>
<dbReference type="InterPro" id="IPR016163">
    <property type="entry name" value="Ald_DH_C"/>
</dbReference>
<dbReference type="GO" id="GO:0005737">
    <property type="term" value="C:cytoplasm"/>
    <property type="evidence" value="ECO:0007669"/>
    <property type="project" value="TreeGrafter"/>
</dbReference>
<dbReference type="PANTHER" id="PTHR43570">
    <property type="entry name" value="ALDEHYDE DEHYDROGENASE"/>
    <property type="match status" value="1"/>
</dbReference>
<evidence type="ECO:0000256" key="1">
    <source>
        <dbReference type="ARBA" id="ARBA00009986"/>
    </source>
</evidence>
<name>A0A9D2LDZ0_9MICO</name>
<dbReference type="GO" id="GO:0006081">
    <property type="term" value="P:aldehyde metabolic process"/>
    <property type="evidence" value="ECO:0007669"/>
    <property type="project" value="InterPro"/>
</dbReference>
<dbReference type="PROSITE" id="PS00070">
    <property type="entry name" value="ALDEHYDE_DEHYDR_CYS"/>
    <property type="match status" value="1"/>
</dbReference>
<dbReference type="Proteomes" id="UP000823823">
    <property type="component" value="Unassembled WGS sequence"/>
</dbReference>
<dbReference type="SUPFAM" id="SSF53720">
    <property type="entry name" value="ALDH-like"/>
    <property type="match status" value="1"/>
</dbReference>
<evidence type="ECO:0000256" key="2">
    <source>
        <dbReference type="ARBA" id="ARBA00023002"/>
    </source>
</evidence>
<sequence>MSTASHDSTAPDSERGPAPDGSRAAIADETAALRDAFESGRTRSIRARLDQLDALRRALRSERRRLTSALEQDLGKGRIDSAITELGVVTQEIAHTSRHLRSWLAPEKLTLGAMLAPSGGRLIREPLGLTLIIAPWNYPLNLTLSPLVAAIAGGNTVIVKPSEVAPATSAALAHLIRTHLDPDWVRVVEGAVEETTALLEQRFDLIFYTGNGTVGRIVARAAAEHLTPTILELGGKSPLFVDQGVDLERAARRIVWGKFSNTGQTCVAPDYLMATAKTVEELLPHLRRAVRELYGPDPRRCEAYGRMINDKHFDRVVGLIDDDQVVLGGTRGSAGASGADRASRYLPPTIMTGVDWTDPVMAEEVFGPVLPILTVGGPDEAIARIRERDKPLTAYVFTEDRDLERRFAAETSSGSLAVNLTLAHVGSPTMPFGGVGASGMGAYHGRAGLQAFTHAKPVVHKPLRPDTLRLVYPPYRGLRRGLLSRLFR</sequence>
<proteinExistence type="inferred from homology"/>
<dbReference type="InterPro" id="IPR016161">
    <property type="entry name" value="Ald_DH/histidinol_DH"/>
</dbReference>
<feature type="domain" description="Aldehyde dehydrogenase" evidence="9">
    <location>
        <begin position="18"/>
        <end position="457"/>
    </location>
</feature>
<dbReference type="AlphaFoldDB" id="A0A9D2LDZ0"/>
<evidence type="ECO:0000256" key="8">
    <source>
        <dbReference type="SAM" id="MobiDB-lite"/>
    </source>
</evidence>
<dbReference type="FunFam" id="3.40.605.10:FF:000004">
    <property type="entry name" value="Aldehyde dehydrogenase"/>
    <property type="match status" value="1"/>
</dbReference>
<evidence type="ECO:0000256" key="4">
    <source>
        <dbReference type="PIRNR" id="PIRNR036492"/>
    </source>
</evidence>
<dbReference type="PANTHER" id="PTHR43570:SF16">
    <property type="entry name" value="ALDEHYDE DEHYDROGENASE TYPE III, ISOFORM Q"/>
    <property type="match status" value="1"/>
</dbReference>
<protein>
    <recommendedName>
        <fullName evidence="4">Aldehyde dehydrogenase</fullName>
    </recommendedName>
</protein>
<feature type="compositionally biased region" description="Polar residues" evidence="8">
    <location>
        <begin position="1"/>
        <end position="11"/>
    </location>
</feature>
<feature type="active site" evidence="5 6">
    <location>
        <position position="232"/>
    </location>
</feature>
<comment type="caution">
    <text evidence="10">The sequence shown here is derived from an EMBL/GenBank/DDBJ whole genome shotgun (WGS) entry which is preliminary data.</text>
</comment>
<evidence type="ECO:0000259" key="9">
    <source>
        <dbReference type="Pfam" id="PF00171"/>
    </source>
</evidence>
<reference evidence="10" key="2">
    <citation type="submission" date="2021-04" db="EMBL/GenBank/DDBJ databases">
        <authorList>
            <person name="Gilroy R."/>
        </authorList>
    </citation>
    <scope>NUCLEOTIDE SEQUENCE</scope>
    <source>
        <strain evidence="10">ChiHjej13B12-24818</strain>
    </source>
</reference>
<accession>A0A9D2LDZ0</accession>
<reference evidence="10" key="1">
    <citation type="journal article" date="2021" name="PeerJ">
        <title>Extensive microbial diversity within the chicken gut microbiome revealed by metagenomics and culture.</title>
        <authorList>
            <person name="Gilroy R."/>
            <person name="Ravi A."/>
            <person name="Getino M."/>
            <person name="Pursley I."/>
            <person name="Horton D.L."/>
            <person name="Alikhan N.F."/>
            <person name="Baker D."/>
            <person name="Gharbi K."/>
            <person name="Hall N."/>
            <person name="Watson M."/>
            <person name="Adriaenssens E.M."/>
            <person name="Foster-Nyarko E."/>
            <person name="Jarju S."/>
            <person name="Secka A."/>
            <person name="Antonio M."/>
            <person name="Oren A."/>
            <person name="Chaudhuri R.R."/>
            <person name="La Ragione R."/>
            <person name="Hildebrand F."/>
            <person name="Pallen M.J."/>
        </authorList>
    </citation>
    <scope>NUCLEOTIDE SEQUENCE</scope>
    <source>
        <strain evidence="10">ChiHjej13B12-24818</strain>
    </source>
</reference>
<keyword evidence="2 4" id="KW-0560">Oxidoreductase</keyword>
<dbReference type="CDD" id="cd07087">
    <property type="entry name" value="ALDH_F3-13-14_CALDH-like"/>
    <property type="match status" value="1"/>
</dbReference>
<dbReference type="Gene3D" id="3.40.605.10">
    <property type="entry name" value="Aldehyde Dehydrogenase, Chain A, domain 1"/>
    <property type="match status" value="1"/>
</dbReference>
<feature type="region of interest" description="Disordered" evidence="8">
    <location>
        <begin position="1"/>
        <end position="24"/>
    </location>
</feature>
<evidence type="ECO:0000256" key="7">
    <source>
        <dbReference type="RuleBase" id="RU003345"/>
    </source>
</evidence>
<dbReference type="PROSITE" id="PS00687">
    <property type="entry name" value="ALDEHYDE_DEHYDR_GLU"/>
    <property type="match status" value="1"/>
</dbReference>
<gene>
    <name evidence="10" type="ORF">H9786_09935</name>
</gene>
<dbReference type="Gene3D" id="3.40.309.10">
    <property type="entry name" value="Aldehyde Dehydrogenase, Chain A, domain 2"/>
    <property type="match status" value="1"/>
</dbReference>
<evidence type="ECO:0000313" key="11">
    <source>
        <dbReference type="Proteomes" id="UP000823823"/>
    </source>
</evidence>
<evidence type="ECO:0000256" key="3">
    <source>
        <dbReference type="ARBA" id="ARBA00023027"/>
    </source>
</evidence>
<dbReference type="GO" id="GO:0004029">
    <property type="term" value="F:aldehyde dehydrogenase (NAD+) activity"/>
    <property type="evidence" value="ECO:0007669"/>
    <property type="project" value="TreeGrafter"/>
</dbReference>
<evidence type="ECO:0000256" key="6">
    <source>
        <dbReference type="PROSITE-ProRule" id="PRU10007"/>
    </source>
</evidence>
<feature type="active site" evidence="5">
    <location>
        <position position="266"/>
    </location>
</feature>
<dbReference type="InterPro" id="IPR012394">
    <property type="entry name" value="Aldehyde_DH_NAD(P)"/>
</dbReference>
<keyword evidence="3" id="KW-0520">NAD</keyword>
<dbReference type="InterPro" id="IPR029510">
    <property type="entry name" value="Ald_DH_CS_GLU"/>
</dbReference>
<dbReference type="PIRSF" id="PIRSF036492">
    <property type="entry name" value="ALDH"/>
    <property type="match status" value="1"/>
</dbReference>
<dbReference type="Pfam" id="PF00171">
    <property type="entry name" value="Aldedh"/>
    <property type="match status" value="1"/>
</dbReference>
<dbReference type="InterPro" id="IPR016162">
    <property type="entry name" value="Ald_DH_N"/>
</dbReference>